<organism evidence="2 3">
    <name type="scientific">Camelliibacillus cellulosilyticus</name>
    <dbReference type="NCBI Taxonomy" id="2174486"/>
    <lineage>
        <taxon>Bacteria</taxon>
        <taxon>Bacillati</taxon>
        <taxon>Bacillota</taxon>
        <taxon>Bacilli</taxon>
        <taxon>Bacillales</taxon>
        <taxon>Sporolactobacillaceae</taxon>
        <taxon>Camelliibacillus</taxon>
    </lineage>
</organism>
<sequence>MDGHIYNATVVHSNQEGVARTLSQGRKSSNLESKVNKRVTVEFSWMAGGAAVIGASLYLLSFLIS</sequence>
<evidence type="ECO:0000313" key="2">
    <source>
        <dbReference type="EMBL" id="MFC4620410.1"/>
    </source>
</evidence>
<protein>
    <submittedName>
        <fullName evidence="2">Uncharacterized protein</fullName>
    </submittedName>
</protein>
<keyword evidence="1" id="KW-1133">Transmembrane helix</keyword>
<keyword evidence="1" id="KW-0472">Membrane</keyword>
<feature type="transmembrane region" description="Helical" evidence="1">
    <location>
        <begin position="43"/>
        <end position="64"/>
    </location>
</feature>
<evidence type="ECO:0000256" key="1">
    <source>
        <dbReference type="SAM" id="Phobius"/>
    </source>
</evidence>
<accession>A0ABV9GUP2</accession>
<dbReference type="RefSeq" id="WP_376847520.1">
    <property type="nucleotide sequence ID" value="NZ_JBHSFW010000021.1"/>
</dbReference>
<reference evidence="3" key="1">
    <citation type="journal article" date="2019" name="Int. J. Syst. Evol. Microbiol.">
        <title>The Global Catalogue of Microorganisms (GCM) 10K type strain sequencing project: providing services to taxonomists for standard genome sequencing and annotation.</title>
        <authorList>
            <consortium name="The Broad Institute Genomics Platform"/>
            <consortium name="The Broad Institute Genome Sequencing Center for Infectious Disease"/>
            <person name="Wu L."/>
            <person name="Ma J."/>
        </authorList>
    </citation>
    <scope>NUCLEOTIDE SEQUENCE [LARGE SCALE GENOMIC DNA]</scope>
    <source>
        <strain evidence="3">CGMCC 1.16306</strain>
    </source>
</reference>
<name>A0ABV9GUP2_9BACL</name>
<dbReference type="Proteomes" id="UP001596022">
    <property type="component" value="Unassembled WGS sequence"/>
</dbReference>
<evidence type="ECO:0000313" key="3">
    <source>
        <dbReference type="Proteomes" id="UP001596022"/>
    </source>
</evidence>
<keyword evidence="1" id="KW-0812">Transmembrane</keyword>
<gene>
    <name evidence="2" type="ORF">ACFO4N_17050</name>
</gene>
<dbReference type="EMBL" id="JBHSFW010000021">
    <property type="protein sequence ID" value="MFC4620410.1"/>
    <property type="molecule type" value="Genomic_DNA"/>
</dbReference>
<proteinExistence type="predicted"/>
<comment type="caution">
    <text evidence="2">The sequence shown here is derived from an EMBL/GenBank/DDBJ whole genome shotgun (WGS) entry which is preliminary data.</text>
</comment>
<keyword evidence="3" id="KW-1185">Reference proteome</keyword>